<accession>A0AAW9DVH9</accession>
<dbReference type="Pfam" id="PF19029">
    <property type="entry name" value="DUF883_C"/>
    <property type="match status" value="1"/>
</dbReference>
<evidence type="ECO:0000313" key="3">
    <source>
        <dbReference type="Proteomes" id="UP001279553"/>
    </source>
</evidence>
<dbReference type="InterPro" id="IPR043605">
    <property type="entry name" value="DUF883_C"/>
</dbReference>
<sequence length="118" mass="13176">MAYWGGKRKDAMGTLTHEFDRFQDEFEDLRTKLVRLAGDTMKEFNDSPEKLAELKHAIDLRLSSIEGEMTDLGKQLRVQGSKAAGKVEKKVHEQPFAALAIAAGVGFIAAKLISRRRS</sequence>
<evidence type="ECO:0000259" key="1">
    <source>
        <dbReference type="Pfam" id="PF19029"/>
    </source>
</evidence>
<protein>
    <recommendedName>
        <fullName evidence="1">DUF883 domain-containing protein</fullName>
    </recommendedName>
</protein>
<comment type="caution">
    <text evidence="2">The sequence shown here is derived from an EMBL/GenBank/DDBJ whole genome shotgun (WGS) entry which is preliminary data.</text>
</comment>
<dbReference type="RefSeq" id="WP_319614887.1">
    <property type="nucleotide sequence ID" value="NZ_JAWXYB010000018.1"/>
</dbReference>
<evidence type="ECO:0000313" key="2">
    <source>
        <dbReference type="EMBL" id="MDX5932037.1"/>
    </source>
</evidence>
<name>A0AAW9DVH9_ACIAO</name>
<reference evidence="2 3" key="1">
    <citation type="submission" date="2023-11" db="EMBL/GenBank/DDBJ databases">
        <title>MicrobeMod: A computational toolkit for identifying prokaryotic methylation and restriction-modification with nanopore sequencing.</title>
        <authorList>
            <person name="Crits-Christoph A."/>
            <person name="Kang S.C."/>
            <person name="Lee H."/>
            <person name="Ostrov N."/>
        </authorList>
    </citation>
    <scope>NUCLEOTIDE SEQUENCE [LARGE SCALE GENOMIC DNA]</scope>
    <source>
        <strain evidence="2 3">DSMZ 700</strain>
    </source>
</reference>
<keyword evidence="3" id="KW-1185">Reference proteome</keyword>
<proteinExistence type="predicted"/>
<dbReference type="EMBL" id="JAWXYB010000018">
    <property type="protein sequence ID" value="MDX5932037.1"/>
    <property type="molecule type" value="Genomic_DNA"/>
</dbReference>
<organism evidence="2 3">
    <name type="scientific">Acidiphilium acidophilum</name>
    <name type="common">Thiobacillus acidophilus</name>
    <dbReference type="NCBI Taxonomy" id="76588"/>
    <lineage>
        <taxon>Bacteria</taxon>
        <taxon>Pseudomonadati</taxon>
        <taxon>Pseudomonadota</taxon>
        <taxon>Alphaproteobacteria</taxon>
        <taxon>Acetobacterales</taxon>
        <taxon>Acidocellaceae</taxon>
        <taxon>Acidiphilium</taxon>
    </lineage>
</organism>
<gene>
    <name evidence="2" type="ORF">SIL87_14840</name>
</gene>
<dbReference type="AlphaFoldDB" id="A0AAW9DVH9"/>
<dbReference type="Proteomes" id="UP001279553">
    <property type="component" value="Unassembled WGS sequence"/>
</dbReference>
<feature type="domain" description="DUF883" evidence="1">
    <location>
        <begin position="91"/>
        <end position="116"/>
    </location>
</feature>